<gene>
    <name evidence="6" type="ORF">KP509_20G078600</name>
</gene>
<feature type="active site" description="Tele-AMP-histidine intermediate" evidence="3">
    <location>
        <position position="147"/>
    </location>
</feature>
<dbReference type="InterPro" id="IPR001310">
    <property type="entry name" value="Histidine_triad_HIT"/>
</dbReference>
<dbReference type="GO" id="GO:0000166">
    <property type="term" value="F:nucleotide binding"/>
    <property type="evidence" value="ECO:0007669"/>
    <property type="project" value="UniProtKB-KW"/>
</dbReference>
<evidence type="ECO:0000256" key="2">
    <source>
        <dbReference type="ARBA" id="ARBA00022801"/>
    </source>
</evidence>
<dbReference type="OrthoDB" id="1915375at2759"/>
<dbReference type="PRINTS" id="PR00332">
    <property type="entry name" value="HISTRIAD"/>
</dbReference>
<proteinExistence type="predicted"/>
<dbReference type="AlphaFoldDB" id="A0A8T2SKH8"/>
<dbReference type="Gene3D" id="3.30.428.10">
    <property type="entry name" value="HIT-like"/>
    <property type="match status" value="1"/>
</dbReference>
<dbReference type="Proteomes" id="UP000825935">
    <property type="component" value="Chromosome 20"/>
</dbReference>
<evidence type="ECO:0000259" key="5">
    <source>
        <dbReference type="PROSITE" id="PS51084"/>
    </source>
</evidence>
<keyword evidence="1" id="KW-0547">Nucleotide-binding</keyword>
<dbReference type="EMBL" id="CM035425">
    <property type="protein sequence ID" value="KAH7332258.1"/>
    <property type="molecule type" value="Genomic_DNA"/>
</dbReference>
<evidence type="ECO:0000313" key="7">
    <source>
        <dbReference type="Proteomes" id="UP000825935"/>
    </source>
</evidence>
<keyword evidence="7" id="KW-1185">Reference proteome</keyword>
<evidence type="ECO:0000313" key="6">
    <source>
        <dbReference type="EMBL" id="KAH7332258.1"/>
    </source>
</evidence>
<feature type="short sequence motif" description="Histidine triad motif" evidence="4">
    <location>
        <begin position="143"/>
        <end position="147"/>
    </location>
</feature>
<accession>A0A8T2SKH8</accession>
<feature type="domain" description="HIT" evidence="5">
    <location>
        <begin position="47"/>
        <end position="158"/>
    </location>
</feature>
<evidence type="ECO:0000256" key="3">
    <source>
        <dbReference type="PIRSR" id="PIRSR601310-1"/>
    </source>
</evidence>
<keyword evidence="2" id="KW-0378">Hydrolase</keyword>
<dbReference type="PANTHER" id="PTHR12486">
    <property type="entry name" value="APRATAXIN-RELATED"/>
    <property type="match status" value="1"/>
</dbReference>
<sequence>MRRVSYTAASSPIGLRTLCWIIVRTEPHRRAWRSMNRSVKPHMDACPFCSLAQGLPAGGTTSLLYEDEKIVAFKDINPSAYRHYLVIPKEHIPSVYQLRKGEEHHALVSHMLKTGQTLMQRDAPAAVKYRFGFHRPPLNSVNHLHLHCLALPYSSWWRSFKYLSLGPFGGYVDVNIVLQKLQVG</sequence>
<dbReference type="PANTHER" id="PTHR12486:SF5">
    <property type="entry name" value="ADENOSINE 5'-MONOPHOSPHORAMIDASE HINT3"/>
    <property type="match status" value="1"/>
</dbReference>
<dbReference type="InterPro" id="IPR036265">
    <property type="entry name" value="HIT-like_sf"/>
</dbReference>
<dbReference type="SUPFAM" id="SSF54197">
    <property type="entry name" value="HIT-like"/>
    <property type="match status" value="1"/>
</dbReference>
<protein>
    <recommendedName>
        <fullName evidence="5">HIT domain-containing protein</fullName>
    </recommendedName>
</protein>
<dbReference type="InterPro" id="IPR011146">
    <property type="entry name" value="HIT-like"/>
</dbReference>
<dbReference type="PROSITE" id="PS51084">
    <property type="entry name" value="HIT_2"/>
    <property type="match status" value="1"/>
</dbReference>
<name>A0A8T2SKH8_CERRI</name>
<dbReference type="Pfam" id="PF11969">
    <property type="entry name" value="DcpS_C"/>
    <property type="match status" value="1"/>
</dbReference>
<evidence type="ECO:0000256" key="1">
    <source>
        <dbReference type="ARBA" id="ARBA00022741"/>
    </source>
</evidence>
<dbReference type="OMA" id="SINFLPC"/>
<dbReference type="GO" id="GO:0047627">
    <property type="term" value="F:adenylylsulfatase activity"/>
    <property type="evidence" value="ECO:0007669"/>
    <property type="project" value="UniProtKB-ARBA"/>
</dbReference>
<organism evidence="6 7">
    <name type="scientific">Ceratopteris richardii</name>
    <name type="common">Triangle waterfern</name>
    <dbReference type="NCBI Taxonomy" id="49495"/>
    <lineage>
        <taxon>Eukaryota</taxon>
        <taxon>Viridiplantae</taxon>
        <taxon>Streptophyta</taxon>
        <taxon>Embryophyta</taxon>
        <taxon>Tracheophyta</taxon>
        <taxon>Polypodiopsida</taxon>
        <taxon>Polypodiidae</taxon>
        <taxon>Polypodiales</taxon>
        <taxon>Pteridineae</taxon>
        <taxon>Pteridaceae</taxon>
        <taxon>Parkerioideae</taxon>
        <taxon>Ceratopteris</taxon>
    </lineage>
</organism>
<evidence type="ECO:0000256" key="4">
    <source>
        <dbReference type="PROSITE-ProRule" id="PRU00464"/>
    </source>
</evidence>
<reference evidence="6" key="1">
    <citation type="submission" date="2021-08" db="EMBL/GenBank/DDBJ databases">
        <title>WGS assembly of Ceratopteris richardii.</title>
        <authorList>
            <person name="Marchant D.B."/>
            <person name="Chen G."/>
            <person name="Jenkins J."/>
            <person name="Shu S."/>
            <person name="Leebens-Mack J."/>
            <person name="Grimwood J."/>
            <person name="Schmutz J."/>
            <person name="Soltis P."/>
            <person name="Soltis D."/>
            <person name="Chen Z.-H."/>
        </authorList>
    </citation>
    <scope>NUCLEOTIDE SEQUENCE</scope>
    <source>
        <strain evidence="6">Whitten #5841</strain>
        <tissue evidence="6">Leaf</tissue>
    </source>
</reference>
<comment type="caution">
    <text evidence="6">The sequence shown here is derived from an EMBL/GenBank/DDBJ whole genome shotgun (WGS) entry which is preliminary data.</text>
</comment>